<dbReference type="InterPro" id="IPR058248">
    <property type="entry name" value="Lxx211020-like"/>
</dbReference>
<dbReference type="InterPro" id="IPR036182">
    <property type="entry name" value="PCuAC_sf"/>
</dbReference>
<dbReference type="Gene3D" id="2.60.40.1890">
    <property type="entry name" value="PCu(A)C copper chaperone"/>
    <property type="match status" value="1"/>
</dbReference>
<evidence type="ECO:0000256" key="1">
    <source>
        <dbReference type="SAM" id="SignalP"/>
    </source>
</evidence>
<keyword evidence="3" id="KW-1185">Reference proteome</keyword>
<dbReference type="SUPFAM" id="SSF110087">
    <property type="entry name" value="DR1885-like metal-binding protein"/>
    <property type="match status" value="1"/>
</dbReference>
<dbReference type="PANTHER" id="PTHR36302:SF1">
    <property type="entry name" value="COPPER CHAPERONE PCU(A)C"/>
    <property type="match status" value="1"/>
</dbReference>
<feature type="signal peptide" evidence="1">
    <location>
        <begin position="1"/>
        <end position="34"/>
    </location>
</feature>
<dbReference type="EMBL" id="JACIGE010000007">
    <property type="protein sequence ID" value="MBB4247763.1"/>
    <property type="molecule type" value="Genomic_DNA"/>
</dbReference>
<dbReference type="InterPro" id="IPR007410">
    <property type="entry name" value="LpqE-like"/>
</dbReference>
<protein>
    <recommendedName>
        <fullName evidence="4">Copper chaperone PCu(A)C</fullName>
    </recommendedName>
</protein>
<proteinExistence type="predicted"/>
<dbReference type="OrthoDB" id="9796962at2"/>
<feature type="chain" id="PRO_5032457348" description="Copper chaperone PCu(A)C" evidence="1">
    <location>
        <begin position="35"/>
        <end position="180"/>
    </location>
</feature>
<dbReference type="Proteomes" id="UP000587070">
    <property type="component" value="Unassembled WGS sequence"/>
</dbReference>
<name>A0A840G5X1_RHOTE</name>
<dbReference type="PANTHER" id="PTHR36302">
    <property type="entry name" value="BLR7088 PROTEIN"/>
    <property type="match status" value="1"/>
</dbReference>
<evidence type="ECO:0000313" key="3">
    <source>
        <dbReference type="Proteomes" id="UP000587070"/>
    </source>
</evidence>
<gene>
    <name evidence="2" type="ORF">GGD90_002148</name>
</gene>
<keyword evidence="1" id="KW-0732">Signal</keyword>
<reference evidence="2 3" key="1">
    <citation type="submission" date="2020-08" db="EMBL/GenBank/DDBJ databases">
        <title>Genome sequencing of Purple Non-Sulfur Bacteria from various extreme environments.</title>
        <authorList>
            <person name="Mayer M."/>
        </authorList>
    </citation>
    <scope>NUCLEOTIDE SEQUENCE [LARGE SCALE GENOMIC DNA]</scope>
    <source>
        <strain evidence="2 3">2761</strain>
    </source>
</reference>
<organism evidence="2 3">
    <name type="scientific">Rhodocyclus tenuis</name>
    <name type="common">Rhodospirillum tenue</name>
    <dbReference type="NCBI Taxonomy" id="1066"/>
    <lineage>
        <taxon>Bacteria</taxon>
        <taxon>Pseudomonadati</taxon>
        <taxon>Pseudomonadota</taxon>
        <taxon>Betaproteobacteria</taxon>
        <taxon>Rhodocyclales</taxon>
        <taxon>Rhodocyclaceae</taxon>
        <taxon>Rhodocyclus</taxon>
    </lineage>
</organism>
<dbReference type="Pfam" id="PF04314">
    <property type="entry name" value="PCuAC"/>
    <property type="match status" value="1"/>
</dbReference>
<dbReference type="AlphaFoldDB" id="A0A840G5X1"/>
<dbReference type="RefSeq" id="WP_153116727.1">
    <property type="nucleotide sequence ID" value="NZ_JACIGE010000007.1"/>
</dbReference>
<accession>A0A840G5X1</accession>
<evidence type="ECO:0008006" key="4">
    <source>
        <dbReference type="Google" id="ProtNLM"/>
    </source>
</evidence>
<comment type="caution">
    <text evidence="2">The sequence shown here is derived from an EMBL/GenBank/DDBJ whole genome shotgun (WGS) entry which is preliminary data.</text>
</comment>
<evidence type="ECO:0000313" key="2">
    <source>
        <dbReference type="EMBL" id="MBB4247763.1"/>
    </source>
</evidence>
<sequence>MRTVRQSRSPFARLIPGLLALALPCAFASLPAQAADDAAHAQHASGATISVVDPYVRLSPPAAVATGAFMVLRNDSDSPRRLVRAESTAAKTVELHNHIDENGVMKMRAVKDIEIPAKGSATLKPGSYHVMLIDLTAPLKEGERLPITLRFDDGSTQTIAAPVRSIASTMAPMPHGNMQH</sequence>